<dbReference type="GO" id="GO:0046872">
    <property type="term" value="F:metal ion binding"/>
    <property type="evidence" value="ECO:0007669"/>
    <property type="project" value="UniProtKB-KW"/>
</dbReference>
<dbReference type="GO" id="GO:0044550">
    <property type="term" value="P:secondary metabolite biosynthetic process"/>
    <property type="evidence" value="ECO:0007669"/>
    <property type="project" value="TreeGrafter"/>
</dbReference>
<protein>
    <submittedName>
        <fullName evidence="6">Beta-lactamase-like protein 2-like</fullName>
    </submittedName>
</protein>
<evidence type="ECO:0000256" key="1">
    <source>
        <dbReference type="ARBA" id="ARBA00007749"/>
    </source>
</evidence>
<sequence>MLERDNLPPLPEFSQLSDRVWRVLGLNPSPFTLQGTNTYLVGKGDRKVLIDCGQGMPAYVPLLQQSLESISPHAYISDVLLTHSHMDHWGGLEYLLEACEGQLTVHKYPLHPESYEQTVFMQGFPCTPQDLRDGQVFQVDDETTLHVAHTPGHTSDHCCFWLEEENAIFAGDCVLGHGTVTFDDLTTYLRTLDRLLAFEPHHLYPGHGPVVEDGVAKIHEYIDFRRQRENEILDLILSDRSKPWTPLEIGSILRDKKPGDLQPAYLRGIALHIMKLESDGKLKSAMHNDSISGPLSAIRFDDLAEVLKKEWFFIDNSRL</sequence>
<dbReference type="Proteomes" id="UP000027586">
    <property type="component" value="Unassembled WGS sequence"/>
</dbReference>
<evidence type="ECO:0000256" key="2">
    <source>
        <dbReference type="ARBA" id="ARBA00022723"/>
    </source>
</evidence>
<name>A0A068S715_9FUNG</name>
<dbReference type="SUPFAM" id="SSF56281">
    <property type="entry name" value="Metallo-hydrolase/oxidoreductase"/>
    <property type="match status" value="1"/>
</dbReference>
<dbReference type="OrthoDB" id="17458at2759"/>
<comment type="similarity">
    <text evidence="1">Belongs to the metallo-beta-lactamase superfamily.</text>
</comment>
<dbReference type="InterPro" id="IPR047921">
    <property type="entry name" value="LACTB2-like_MBL-fold"/>
</dbReference>
<dbReference type="CDD" id="cd07722">
    <property type="entry name" value="LACTB2-like_MBL-fold"/>
    <property type="match status" value="1"/>
</dbReference>
<dbReference type="InterPro" id="IPR036866">
    <property type="entry name" value="RibonucZ/Hydroxyglut_hydro"/>
</dbReference>
<evidence type="ECO:0000313" key="6">
    <source>
        <dbReference type="EMBL" id="CDH57011.1"/>
    </source>
</evidence>
<proteinExistence type="inferred from homology"/>
<dbReference type="InterPro" id="IPR036388">
    <property type="entry name" value="WH-like_DNA-bd_sf"/>
</dbReference>
<dbReference type="InterPro" id="IPR050662">
    <property type="entry name" value="Sec-metab_biosynth-thioest"/>
</dbReference>
<dbReference type="STRING" id="1263082.A0A068S715"/>
<keyword evidence="2" id="KW-0479">Metal-binding</keyword>
<gene>
    <name evidence="6" type="ORF">LCOR_08004.1</name>
</gene>
<dbReference type="FunFam" id="3.60.15.10:FF:000041">
    <property type="entry name" value="Metallo-beta-lactamase domain protein"/>
    <property type="match status" value="1"/>
</dbReference>
<reference evidence="6" key="1">
    <citation type="submission" date="2013-08" db="EMBL/GenBank/DDBJ databases">
        <title>Gene expansion shapes genome architecture in the human pathogen Lichtheimia corymbifera: an evolutionary genomics analysis in the ancient terrestrial Mucorales (Mucoromycotina).</title>
        <authorList>
            <person name="Schwartze V.U."/>
            <person name="Winter S."/>
            <person name="Shelest E."/>
            <person name="Marcet-Houben M."/>
            <person name="Horn F."/>
            <person name="Wehner S."/>
            <person name="Hoffmann K."/>
            <person name="Riege K."/>
            <person name="Sammeth M."/>
            <person name="Nowrousian M."/>
            <person name="Valiante V."/>
            <person name="Linde J."/>
            <person name="Jacobsen I.D."/>
            <person name="Marz M."/>
            <person name="Brakhage A.A."/>
            <person name="Gabaldon T."/>
            <person name="Bocker S."/>
            <person name="Voigt K."/>
        </authorList>
    </citation>
    <scope>NUCLEOTIDE SEQUENCE [LARGE SCALE GENOMIC DNA]</scope>
    <source>
        <strain evidence="6">FSU 9682</strain>
    </source>
</reference>
<keyword evidence="3" id="KW-0378">Hydrolase</keyword>
<comment type="caution">
    <text evidence="6">The sequence shown here is derived from an EMBL/GenBank/DDBJ whole genome shotgun (WGS) entry which is preliminary data.</text>
</comment>
<evidence type="ECO:0000256" key="4">
    <source>
        <dbReference type="ARBA" id="ARBA00022833"/>
    </source>
</evidence>
<dbReference type="PANTHER" id="PTHR23131">
    <property type="entry name" value="ENDORIBONUCLEASE LACTB2"/>
    <property type="match status" value="1"/>
</dbReference>
<keyword evidence="7" id="KW-1185">Reference proteome</keyword>
<dbReference type="GO" id="GO:0016787">
    <property type="term" value="F:hydrolase activity"/>
    <property type="evidence" value="ECO:0007669"/>
    <property type="project" value="UniProtKB-KW"/>
</dbReference>
<dbReference type="InterPro" id="IPR001279">
    <property type="entry name" value="Metallo-B-lactamas"/>
</dbReference>
<keyword evidence="4" id="KW-0862">Zinc</keyword>
<dbReference type="Gene3D" id="1.10.10.10">
    <property type="entry name" value="Winged helix-like DNA-binding domain superfamily/Winged helix DNA-binding domain"/>
    <property type="match status" value="1"/>
</dbReference>
<dbReference type="EMBL" id="CBTN010000042">
    <property type="protein sequence ID" value="CDH57011.1"/>
    <property type="molecule type" value="Genomic_DNA"/>
</dbReference>
<feature type="domain" description="Metallo-beta-lactamase" evidence="5">
    <location>
        <begin position="35"/>
        <end position="207"/>
    </location>
</feature>
<accession>A0A068S715</accession>
<dbReference type="AlphaFoldDB" id="A0A068S715"/>
<dbReference type="SMART" id="SM00849">
    <property type="entry name" value="Lactamase_B"/>
    <property type="match status" value="1"/>
</dbReference>
<dbReference type="Pfam" id="PF00753">
    <property type="entry name" value="Lactamase_B"/>
    <property type="match status" value="1"/>
</dbReference>
<organism evidence="6 7">
    <name type="scientific">Lichtheimia corymbifera JMRC:FSU:9682</name>
    <dbReference type="NCBI Taxonomy" id="1263082"/>
    <lineage>
        <taxon>Eukaryota</taxon>
        <taxon>Fungi</taxon>
        <taxon>Fungi incertae sedis</taxon>
        <taxon>Mucoromycota</taxon>
        <taxon>Mucoromycotina</taxon>
        <taxon>Mucoromycetes</taxon>
        <taxon>Mucorales</taxon>
        <taxon>Lichtheimiaceae</taxon>
        <taxon>Lichtheimia</taxon>
    </lineage>
</organism>
<dbReference type="PANTHER" id="PTHR23131:SF0">
    <property type="entry name" value="ENDORIBONUCLEASE LACTB2"/>
    <property type="match status" value="1"/>
</dbReference>
<dbReference type="Gene3D" id="3.60.15.10">
    <property type="entry name" value="Ribonuclease Z/Hydroxyacylglutathione hydrolase-like"/>
    <property type="match status" value="1"/>
</dbReference>
<dbReference type="VEuPathDB" id="FungiDB:LCOR_08004.1"/>
<evidence type="ECO:0000256" key="3">
    <source>
        <dbReference type="ARBA" id="ARBA00022801"/>
    </source>
</evidence>
<evidence type="ECO:0000259" key="5">
    <source>
        <dbReference type="SMART" id="SM00849"/>
    </source>
</evidence>
<evidence type="ECO:0000313" key="7">
    <source>
        <dbReference type="Proteomes" id="UP000027586"/>
    </source>
</evidence>